<protein>
    <submittedName>
        <fullName evidence="2">Uncharacterized protein</fullName>
    </submittedName>
</protein>
<dbReference type="AlphaFoldDB" id="A0A1H6ER08"/>
<evidence type="ECO:0000256" key="1">
    <source>
        <dbReference type="SAM" id="MobiDB-lite"/>
    </source>
</evidence>
<accession>A0A1H6ER08</accession>
<keyword evidence="3" id="KW-1185">Reference proteome</keyword>
<proteinExistence type="predicted"/>
<dbReference type="Proteomes" id="UP000236732">
    <property type="component" value="Unassembled WGS sequence"/>
</dbReference>
<sequence>MVAEMLHVTERSSRIRSRISALPTRADRALCAGQDERARQYGWTVTKTGFGSRRYRDPRFDALKAARLADATSADRTSADRTSADSRPVCSGSGG</sequence>
<feature type="region of interest" description="Disordered" evidence="1">
    <location>
        <begin position="69"/>
        <end position="95"/>
    </location>
</feature>
<evidence type="ECO:0000313" key="3">
    <source>
        <dbReference type="Proteomes" id="UP000236732"/>
    </source>
</evidence>
<dbReference type="EMBL" id="FNVT01000014">
    <property type="protein sequence ID" value="SEG99853.1"/>
    <property type="molecule type" value="Genomic_DNA"/>
</dbReference>
<organism evidence="2 3">
    <name type="scientific">Nonomuraea solani</name>
    <dbReference type="NCBI Taxonomy" id="1144553"/>
    <lineage>
        <taxon>Bacteria</taxon>
        <taxon>Bacillati</taxon>
        <taxon>Actinomycetota</taxon>
        <taxon>Actinomycetes</taxon>
        <taxon>Streptosporangiales</taxon>
        <taxon>Streptosporangiaceae</taxon>
        <taxon>Nonomuraea</taxon>
    </lineage>
</organism>
<evidence type="ECO:0000313" key="2">
    <source>
        <dbReference type="EMBL" id="SEG99853.1"/>
    </source>
</evidence>
<gene>
    <name evidence="2" type="ORF">SAMN05444920_114129</name>
</gene>
<name>A0A1H6ER08_9ACTN</name>
<reference evidence="2 3" key="1">
    <citation type="submission" date="2016-10" db="EMBL/GenBank/DDBJ databases">
        <authorList>
            <person name="de Groot N.N."/>
        </authorList>
    </citation>
    <scope>NUCLEOTIDE SEQUENCE [LARGE SCALE GENOMIC DNA]</scope>
    <source>
        <strain evidence="2 3">CGMCC 4.7037</strain>
    </source>
</reference>